<dbReference type="Proteomes" id="UP000018320">
    <property type="component" value="Unassembled WGS sequence"/>
</dbReference>
<dbReference type="InterPro" id="IPR006134">
    <property type="entry name" value="DNA-dir_DNA_pol_B_multi_dom"/>
</dbReference>
<dbReference type="GO" id="GO:0008622">
    <property type="term" value="C:epsilon DNA polymerase complex"/>
    <property type="evidence" value="ECO:0007669"/>
    <property type="project" value="InterPro"/>
</dbReference>
<keyword evidence="13" id="KW-0411">Iron-sulfur</keyword>
<protein>
    <recommendedName>
        <fullName evidence="3">DNA-directed DNA polymerase</fullName>
        <ecNumber evidence="3">2.7.7.7</ecNumber>
    </recommendedName>
</protein>
<evidence type="ECO:0000256" key="2">
    <source>
        <dbReference type="ARBA" id="ARBA00005755"/>
    </source>
</evidence>
<keyword evidence="12" id="KW-0408">Iron</keyword>
<dbReference type="Gene3D" id="3.30.420.10">
    <property type="entry name" value="Ribonuclease H-like superfamily/Ribonuclease H"/>
    <property type="match status" value="1"/>
</dbReference>
<dbReference type="Gene3D" id="1.10.132.60">
    <property type="entry name" value="DNA polymerase family B, C-terminal domain"/>
    <property type="match status" value="1"/>
</dbReference>
<dbReference type="GO" id="GO:0000278">
    <property type="term" value="P:mitotic cell cycle"/>
    <property type="evidence" value="ECO:0007669"/>
    <property type="project" value="TreeGrafter"/>
</dbReference>
<keyword evidence="14" id="KW-0238">DNA-binding</keyword>
<dbReference type="InterPro" id="IPR043502">
    <property type="entry name" value="DNA/RNA_pol_sf"/>
</dbReference>
<dbReference type="PANTHER" id="PTHR10670">
    <property type="entry name" value="DNA POLYMERASE EPSILON CATALYTIC SUBUNIT A"/>
    <property type="match status" value="1"/>
</dbReference>
<evidence type="ECO:0000256" key="5">
    <source>
        <dbReference type="ARBA" id="ARBA00022679"/>
    </source>
</evidence>
<keyword evidence="6" id="KW-0548">Nucleotidyltransferase</keyword>
<accession>V6TE53</accession>
<dbReference type="Gene3D" id="3.30.342.10">
    <property type="entry name" value="DNA Polymerase, chain B, domain 1"/>
    <property type="match status" value="1"/>
</dbReference>
<evidence type="ECO:0000313" key="20">
    <source>
        <dbReference type="EMBL" id="ESU37136.1"/>
    </source>
</evidence>
<evidence type="ECO:0000259" key="17">
    <source>
        <dbReference type="Pfam" id="PF00136"/>
    </source>
</evidence>
<dbReference type="SUPFAM" id="SSF56672">
    <property type="entry name" value="DNA/RNA polymerases"/>
    <property type="match status" value="1"/>
</dbReference>
<dbReference type="EC" id="2.7.7.7" evidence="3"/>
<dbReference type="InterPro" id="IPR006133">
    <property type="entry name" value="DNA-dir_DNA_pol_B_exonuc"/>
</dbReference>
<name>V6TE53_GIAIN</name>
<evidence type="ECO:0000259" key="18">
    <source>
        <dbReference type="Pfam" id="PF03104"/>
    </source>
</evidence>
<feature type="compositionally biased region" description="Polar residues" evidence="16">
    <location>
        <begin position="1390"/>
        <end position="1399"/>
    </location>
</feature>
<evidence type="ECO:0000256" key="12">
    <source>
        <dbReference type="ARBA" id="ARBA00023004"/>
    </source>
</evidence>
<feature type="domain" description="DNA-directed DNA polymerase family B exonuclease" evidence="18">
    <location>
        <begin position="210"/>
        <end position="427"/>
    </location>
</feature>
<evidence type="ECO:0000256" key="4">
    <source>
        <dbReference type="ARBA" id="ARBA00022485"/>
    </source>
</evidence>
<dbReference type="GO" id="GO:0003887">
    <property type="term" value="F:DNA-directed DNA polymerase activity"/>
    <property type="evidence" value="ECO:0007669"/>
    <property type="project" value="UniProtKB-KW"/>
</dbReference>
<sequence length="2592" mass="293799">MASRKPSEQPRTGTEQIKEQLLAIERADALYGCYRTTTPGVYRGWLYNLYETVLFGDPNEARIPSAQGPPLYAAVECYFMTAALDLFKIIIPVKPYFYIQAPVENYLFIQERLLLHYPDLHIEMTLIERNDLSVQNHIANDGIAHLRLSFDNLTNLRTVSTALLGLLRQKELSAVGDIYNKAGIARITPNTDIKSIPRTLKSLVDYIGNVLEHDVNLTARFLIDNELTMSTWYSVTVKPELETPLLERLEGGEFELPPVPKVLAYDIETTKKPLRFPNAEAGDQIMCISYMFDDQGYLLINRSIFSRDITDFEYTPKPEFPGKFACFNLPTEKDLLIFFFTHIRTARPNIFATFNGDFFDWPFIDVRAAAYGMDLLDEIGVLKSESTSRAGLVEKQYYARAVPHLDCFRWVRRDSYLPQGSQGLKAVTRAKLKYHPDELSPELMVSYAQTDPQVLASYSVSDAVATYYLYRKYVHPFIFALGTILPLNPDDILRRGTGTLCEHLLMVEAYQANVPFPNKHNDPLLQVVFDANKEKRILLNQTYVGGKVEAINAGVYRNDIAYDFGYYSEAFKTRRFEGYGYLLRYIDRDLIIQLNVSKVCNEHTSAYQSVLNILEEISLEQKTIESICKKDSHASATELCFCKTPNKNIIWLPDTWTKARERLKERLSKPFESYGNHVDNLIRHVETTICSNYSEVRNYIIEGLVACSNTLTSKPLLYHLDVAAMYPNIMLTNKLQPTAIVDPNTTCASCDFSTIKEAQVCQRIMEWDWRGSYYPLDFSEYLMIKNQTISQIGADKWMHALTESEKARLLHERLETYSKSQYKLKQKTEEMRRKTIVCQRENSFFIDTVRKFRDRRYRFKREQKDHSLKLSKAKKQLTELMEAGLEASEDAQNLRREIDSQTGLIVLKESLQLAHKCILNSFYGYAMRKGSRWYSLEMAAAVTHAGAIIIKRARTLIEMIGFVLELDTDGIWCCLPSSFPETCTFTIIDPGNTDAQSSRRVSFSYPGTMLNALTQTQNTNKQYLINVIHNKDPPSHDHGIKLKCDKNAQGSLPGFDSNDMSLLLYASSPSRDLLLGKNTSSSSTQLESPIKAWKRVNECTIEFEVDGPYSCMVLSAAREEGVRIKKKYAVFDLTGGLSELKGFELKRRGELKIIKSFQTRVFSQFLKGGTLEDAYDHAARVANTYLDIIYTKGSFLTDQQLITLISEASTLKNSLNSTPKNRKSTSITCARRMTSFLDPLFASVDGLSVEYIISKLPEGSPVSERAVPVQIFNSPEHVRFKFLRQWIGDHKGDTVADIRELIDWDYYLARLSGAIYKIIVVPSGLQGIAASPVQRIAFPDWLVQSQAQLSTKQFSNILQQYLKIGSEKSKAAKLNTQAIEYGNPYPNEEPLSSANTSNIQEDDPNESEDENDTVSTGTESDDSSCSHEEKDGPVRPHLVENRLVHHPKTAAEFSRWYMQQTVYWTELVEKNIIGRPYYLSHNVSLGGKHSISHQLRANRAMYDASNDFKLHIVTVTVLPSGKVSCFCINKNRIMKRIIFGTSVRVYFNLKTAIPQDVIANYSSPTLTIADVTKKNLVLPDMACCTQLLLYEMSADTHASGQSSFQELKSSVVVTDVYEADVSGPFRFLIEFRHKLDLPETYESRRFLNMGEVPYTYSAKYASQGSAKNGTDWFSIFPFEKDTPPCYPVGFVVETNKHLTSLLPDGRLALITVATDIDPLNLDIDAEAVAPDVASLFAQLLEDFVGHLSTGATKPGQATLDSVVAHTFRYILRVIKQCGVEEKERTSGLNIQTLKNALLFRTARNPSDAIEALAELYSQNSESALLFWKADCKSKSRARSTSTNIYFKEQHFIIDLPENPCPYTEILISHDTHAPYNQDAPTEEPSLKRPPVLSACNSEITRRFTMVLQPLVSLIVDTIVAQYISHIFTIPINLVLDESEFCKVVLPQDLLSGTQASCTTTLLLDTLIAREYANNNMLLPSRDRKESRMFAAEYTLRSGMYHGYSLMIPVRNTFMQLLINYLIKPPVVIATPSNQTIKALPARVTSASRLRMLSKTLKGIAFSQSIPAQVKHHISSMIKTYLFSNVSLLFSNGMVEILYEELHQFYATYNDILAESGYILVYADVTKNIIASEKMDPELLLNSYRYLLRNVYSTGLFQLYELPSVEAVCQCLCGCPAYSNAIKEALVMQLHNNTIMNIEGSVFLSKAKAKAQAKQALESSPSYALKSPATINPTSKQEEAKTGEAAFCFNSNIPQITVIRHLAFIDIANYFGYSCNLDHVIGHFSAQEPLPKELRYIFQLAASAYSLIMNDSISKSAKSVSSANGELKSSGTRFIEFLQKCVFDMAPFTKDEQAVFMGKLVALQANTKIRETLHTLADLFHIYYIKNITQWPQKVTHMYAQAGMSKLLDSLSPGIYFVRTFLYIFSLDERIRDVTRSFCWGILPGIGVYSPLDTRIKYEELFQEYNVSNILCDACKQLNRLDVMRNKAFYCFSCGGVIESSVLERGLSRQLSQLVTDYFSRHSTSRTVIIHKHNNLDKNEEEMLLDRVTNEIGMILLASQVHDMVDLFEMCTWWSQQLNYHNRQFSFATVGKQ</sequence>
<dbReference type="InterPro" id="IPR006172">
    <property type="entry name" value="DNA-dir_DNA_pol_B"/>
</dbReference>
<dbReference type="InterPro" id="IPR042087">
    <property type="entry name" value="DNA_pol_B_thumb"/>
</dbReference>
<keyword evidence="10" id="KW-0862">Zinc</keyword>
<evidence type="ECO:0000256" key="10">
    <source>
        <dbReference type="ARBA" id="ARBA00022833"/>
    </source>
</evidence>
<dbReference type="GO" id="GO:0051539">
    <property type="term" value="F:4 iron, 4 sulfur cluster binding"/>
    <property type="evidence" value="ECO:0007669"/>
    <property type="project" value="UniProtKB-KW"/>
</dbReference>
<dbReference type="InterPro" id="IPR029703">
    <property type="entry name" value="POL2"/>
</dbReference>
<dbReference type="VEuPathDB" id="GiardiaDB:GL50803_0023064"/>
<reference evidence="20 21" key="2">
    <citation type="journal article" date="2013" name="Genome Biol. Evol.">
        <title>Genome sequencing of Giardia lamblia genotypes A2 and B isolates (DH and GS) and comparative analysis with the genomes of genotypes A1 and E (WB and Pig).</title>
        <authorList>
            <person name="Adam R.D."/>
            <person name="Dahlstrom E.W."/>
            <person name="Martens C.A."/>
            <person name="Bruno D.P."/>
            <person name="Barbian K.D."/>
            <person name="Ricklefs S.M."/>
            <person name="Hernandez M.M."/>
            <person name="Narla N.P."/>
            <person name="Patel R.B."/>
            <person name="Porcella S.F."/>
            <person name="Nash T.E."/>
        </authorList>
    </citation>
    <scope>NUCLEOTIDE SEQUENCE [LARGE SCALE GENOMIC DNA]</scope>
    <source>
        <strain evidence="20 21">DH</strain>
    </source>
</reference>
<keyword evidence="15" id="KW-0539">Nucleus</keyword>
<keyword evidence="5" id="KW-0808">Transferase</keyword>
<comment type="similarity">
    <text evidence="2">Belongs to the DNA polymerase type-B family.</text>
</comment>
<dbReference type="InterPro" id="IPR023211">
    <property type="entry name" value="DNA_pol_palm_dom_sf"/>
</dbReference>
<feature type="domain" description="DNA polymerase epsilon ,catalytic subunit A thumb" evidence="19">
    <location>
        <begin position="1147"/>
        <end position="1326"/>
    </location>
</feature>
<dbReference type="GO" id="GO:0006272">
    <property type="term" value="P:leading strand elongation"/>
    <property type="evidence" value="ECO:0007669"/>
    <property type="project" value="TreeGrafter"/>
</dbReference>
<dbReference type="GO" id="GO:0000166">
    <property type="term" value="F:nucleotide binding"/>
    <property type="evidence" value="ECO:0007669"/>
    <property type="project" value="InterPro"/>
</dbReference>
<dbReference type="Pfam" id="PF22634">
    <property type="entry name" value="POL2_thumb"/>
    <property type="match status" value="1"/>
</dbReference>
<dbReference type="EMBL" id="AHGT01000032">
    <property type="protein sequence ID" value="ESU37136.1"/>
    <property type="molecule type" value="Genomic_DNA"/>
</dbReference>
<dbReference type="GO" id="GO:0006287">
    <property type="term" value="P:base-excision repair, gap-filling"/>
    <property type="evidence" value="ECO:0007669"/>
    <property type="project" value="TreeGrafter"/>
</dbReference>
<dbReference type="PANTHER" id="PTHR10670:SF0">
    <property type="entry name" value="DNA POLYMERASE EPSILON CATALYTIC SUBUNIT A"/>
    <property type="match status" value="1"/>
</dbReference>
<evidence type="ECO:0000256" key="13">
    <source>
        <dbReference type="ARBA" id="ARBA00023014"/>
    </source>
</evidence>
<evidence type="ECO:0000259" key="19">
    <source>
        <dbReference type="Pfam" id="PF22634"/>
    </source>
</evidence>
<feature type="compositionally biased region" description="Acidic residues" evidence="16">
    <location>
        <begin position="1400"/>
        <end position="1412"/>
    </location>
</feature>
<dbReference type="VEuPathDB" id="GiardiaDB:DHA2_151436"/>
<dbReference type="Pfam" id="PF00136">
    <property type="entry name" value="DNA_pol_B"/>
    <property type="match status" value="1"/>
</dbReference>
<organism evidence="20 21">
    <name type="scientific">Giardia intestinalis</name>
    <name type="common">Giardia lamblia</name>
    <dbReference type="NCBI Taxonomy" id="5741"/>
    <lineage>
        <taxon>Eukaryota</taxon>
        <taxon>Metamonada</taxon>
        <taxon>Diplomonadida</taxon>
        <taxon>Hexamitidae</taxon>
        <taxon>Giardiinae</taxon>
        <taxon>Giardia</taxon>
    </lineage>
</organism>
<keyword evidence="9" id="KW-0863">Zinc-finger</keyword>
<dbReference type="CDD" id="cd05779">
    <property type="entry name" value="DNA_polB_epsilon_exo"/>
    <property type="match status" value="1"/>
</dbReference>
<dbReference type="GO" id="GO:0008270">
    <property type="term" value="F:zinc ion binding"/>
    <property type="evidence" value="ECO:0007669"/>
    <property type="project" value="UniProtKB-KW"/>
</dbReference>
<dbReference type="VEuPathDB" id="GiardiaDB:GL50581_751"/>
<evidence type="ECO:0000256" key="14">
    <source>
        <dbReference type="ARBA" id="ARBA00023125"/>
    </source>
</evidence>
<reference evidence="21" key="1">
    <citation type="submission" date="2012-02" db="EMBL/GenBank/DDBJ databases">
        <title>Genome sequencing of Giardia lamblia Genotypes A2 and B isolates (DH and GS) and comparative analysis with the genomes of Genotypes A1 and E (WB and Pig).</title>
        <authorList>
            <person name="Adam R."/>
            <person name="Dahlstrom E."/>
            <person name="Martens C."/>
            <person name="Bruno D."/>
            <person name="Barbian K."/>
            <person name="Porcella S.F."/>
            <person name="Nash T."/>
        </authorList>
    </citation>
    <scope>NUCLEOTIDE SEQUENCE</scope>
    <source>
        <strain evidence="21">DH</strain>
    </source>
</reference>
<feature type="compositionally biased region" description="Basic and acidic residues" evidence="16">
    <location>
        <begin position="1424"/>
        <end position="1440"/>
    </location>
</feature>
<dbReference type="GO" id="GO:0003677">
    <property type="term" value="F:DNA binding"/>
    <property type="evidence" value="ECO:0007669"/>
    <property type="project" value="UniProtKB-KW"/>
</dbReference>
<dbReference type="GO" id="GO:0045004">
    <property type="term" value="P:DNA replication proofreading"/>
    <property type="evidence" value="ECO:0007669"/>
    <property type="project" value="TreeGrafter"/>
</dbReference>
<evidence type="ECO:0000256" key="9">
    <source>
        <dbReference type="ARBA" id="ARBA00022771"/>
    </source>
</evidence>
<evidence type="ECO:0000256" key="1">
    <source>
        <dbReference type="ARBA" id="ARBA00004123"/>
    </source>
</evidence>
<gene>
    <name evidence="20" type="ORF">DHA2_151436</name>
</gene>
<keyword evidence="8" id="KW-0479">Metal-binding</keyword>
<keyword evidence="4" id="KW-0004">4Fe-4S</keyword>
<dbReference type="InterPro" id="IPR055191">
    <property type="entry name" value="POL2_thumb"/>
</dbReference>
<dbReference type="Pfam" id="PF03104">
    <property type="entry name" value="DNA_pol_B_exo1"/>
    <property type="match status" value="1"/>
</dbReference>
<evidence type="ECO:0000256" key="16">
    <source>
        <dbReference type="SAM" id="MobiDB-lite"/>
    </source>
</evidence>
<dbReference type="GO" id="GO:0008310">
    <property type="term" value="F:single-stranded DNA 3'-5' DNA exonuclease activity"/>
    <property type="evidence" value="ECO:0007669"/>
    <property type="project" value="TreeGrafter"/>
</dbReference>
<dbReference type="GO" id="GO:0006297">
    <property type="term" value="P:nucleotide-excision repair, DNA gap filling"/>
    <property type="evidence" value="ECO:0007669"/>
    <property type="project" value="TreeGrafter"/>
</dbReference>
<evidence type="ECO:0000256" key="8">
    <source>
        <dbReference type="ARBA" id="ARBA00022723"/>
    </source>
</evidence>
<dbReference type="SUPFAM" id="SSF53098">
    <property type="entry name" value="Ribonuclease H-like"/>
    <property type="match status" value="1"/>
</dbReference>
<feature type="region of interest" description="Disordered" evidence="16">
    <location>
        <begin position="1381"/>
        <end position="1440"/>
    </location>
</feature>
<dbReference type="InterPro" id="IPR012337">
    <property type="entry name" value="RNaseH-like_sf"/>
</dbReference>
<keyword evidence="11" id="KW-0239">DNA-directed DNA polymerase</keyword>
<proteinExistence type="inferred from homology"/>
<evidence type="ECO:0000256" key="11">
    <source>
        <dbReference type="ARBA" id="ARBA00022932"/>
    </source>
</evidence>
<evidence type="ECO:0000256" key="7">
    <source>
        <dbReference type="ARBA" id="ARBA00022705"/>
    </source>
</evidence>
<evidence type="ECO:0000256" key="6">
    <source>
        <dbReference type="ARBA" id="ARBA00022695"/>
    </source>
</evidence>
<evidence type="ECO:0000313" key="21">
    <source>
        <dbReference type="Proteomes" id="UP000018320"/>
    </source>
</evidence>
<dbReference type="VEuPathDB" id="GiardiaDB:QR46_1704"/>
<dbReference type="InterPro" id="IPR036397">
    <property type="entry name" value="RNaseH_sf"/>
</dbReference>
<evidence type="ECO:0000256" key="3">
    <source>
        <dbReference type="ARBA" id="ARBA00012417"/>
    </source>
</evidence>
<dbReference type="FunFam" id="3.30.420.10:FF:000010">
    <property type="entry name" value="DNA polymerase epsilon catalytic subunit"/>
    <property type="match status" value="1"/>
</dbReference>
<keyword evidence="7" id="KW-0235">DNA replication</keyword>
<comment type="caution">
    <text evidence="20">The sequence shown here is derived from an EMBL/GenBank/DDBJ whole genome shotgun (WGS) entry which is preliminary data.</text>
</comment>
<dbReference type="Gene3D" id="3.90.1600.10">
    <property type="entry name" value="Palm domain of DNA polymerase"/>
    <property type="match status" value="1"/>
</dbReference>
<evidence type="ECO:0000256" key="15">
    <source>
        <dbReference type="ARBA" id="ARBA00023242"/>
    </source>
</evidence>
<dbReference type="SMART" id="SM00486">
    <property type="entry name" value="POLBc"/>
    <property type="match status" value="1"/>
</dbReference>
<comment type="subcellular location">
    <subcellularLocation>
        <location evidence="1">Nucleus</location>
    </subcellularLocation>
</comment>
<feature type="domain" description="DNA-directed DNA polymerase family B multifunctional" evidence="17">
    <location>
        <begin position="863"/>
        <end position="959"/>
    </location>
</feature>